<proteinExistence type="predicted"/>
<feature type="region of interest" description="Disordered" evidence="1">
    <location>
        <begin position="610"/>
        <end position="656"/>
    </location>
</feature>
<dbReference type="Proteomes" id="UP001596292">
    <property type="component" value="Unassembled WGS sequence"/>
</dbReference>
<name>A0ABW2BLI5_9HYPH</name>
<comment type="caution">
    <text evidence="2">The sequence shown here is derived from an EMBL/GenBank/DDBJ whole genome shotgun (WGS) entry which is preliminary data.</text>
</comment>
<gene>
    <name evidence="2" type="ORF">ACFQE0_14660</name>
</gene>
<feature type="compositionally biased region" description="Basic residues" evidence="1">
    <location>
        <begin position="632"/>
        <end position="644"/>
    </location>
</feature>
<dbReference type="EMBL" id="JBHSWN010000001">
    <property type="protein sequence ID" value="MFC6790742.1"/>
    <property type="molecule type" value="Genomic_DNA"/>
</dbReference>
<organism evidence="2 3">
    <name type="scientific">Methylobacterium komagatae</name>
    <dbReference type="NCBI Taxonomy" id="374425"/>
    <lineage>
        <taxon>Bacteria</taxon>
        <taxon>Pseudomonadati</taxon>
        <taxon>Pseudomonadota</taxon>
        <taxon>Alphaproteobacteria</taxon>
        <taxon>Hyphomicrobiales</taxon>
        <taxon>Methylobacteriaceae</taxon>
        <taxon>Methylobacterium</taxon>
    </lineage>
</organism>
<evidence type="ECO:0000256" key="1">
    <source>
        <dbReference type="SAM" id="MobiDB-lite"/>
    </source>
</evidence>
<keyword evidence="3" id="KW-1185">Reference proteome</keyword>
<sequence>MMTANAQTSTTPCDATRAHLRAAHVAWLHPKGSVGRAWVGTKVIDDDGERFEGETLDPADAVLRQHAADDRYSSLNRFWGRRRTGECLKSVGSLVLDWDYQRDESLPFYGWAPEAVRDVLIEAMVAAGIPLPSIWVASGCGLQGTWACDGVKAAAWARVRAVYDALHGPDLATNGMPKVKRRHADRELDAIEAKRLPMWRVFRDAGVDRVCRDSARVVRLVGSMNVKSGSMARLIAPASFSDATRHTFHALADAILPVSRREIEERRRARAEAQTAAAANDNSAPARPRRHAGPAGRWVGILRDLHAWRNGMGGPPKGKREIWLFLTANATAHVRGGRREDWAAELAPLAGLTLKEAISALGTLDRRQRRHEAGETDEFKGVEQTVLYNHAAATMVDLLDIQVEQAERFGLRPLFPGGGKAMTPAERQQARRRRLGIESASDSAERRLWIGMWALGQRTEGWSLAEICAFHEHGKEAVLSAMRLASDEYGLGGAIDVETLTAARDAEALRRSSVMAETQNEVMADATGSDEAGEPVGFASRYIVGSASREARPASQIVSGPIRITRFTPFHVVVETGTGRWSWTRYEGVLCRGWTSEWRLETDRAAVSPEDAALAEQARQDIETRSSIASRSARRRPGRDRSRTRQAAVRRAPLPPLDLAREAEAYLDASGGWSTPRRPPALVAA</sequence>
<accession>A0ABW2BLI5</accession>
<evidence type="ECO:0000313" key="2">
    <source>
        <dbReference type="EMBL" id="MFC6790742.1"/>
    </source>
</evidence>
<feature type="compositionally biased region" description="Low complexity" evidence="1">
    <location>
        <begin position="272"/>
        <end position="286"/>
    </location>
</feature>
<reference evidence="3" key="1">
    <citation type="journal article" date="2019" name="Int. J. Syst. Evol. Microbiol.">
        <title>The Global Catalogue of Microorganisms (GCM) 10K type strain sequencing project: providing services to taxonomists for standard genome sequencing and annotation.</title>
        <authorList>
            <consortium name="The Broad Institute Genomics Platform"/>
            <consortium name="The Broad Institute Genome Sequencing Center for Infectious Disease"/>
            <person name="Wu L."/>
            <person name="Ma J."/>
        </authorList>
    </citation>
    <scope>NUCLEOTIDE SEQUENCE [LARGE SCALE GENOMIC DNA]</scope>
    <source>
        <strain evidence="3">CCUG 48316</strain>
    </source>
</reference>
<evidence type="ECO:0000313" key="3">
    <source>
        <dbReference type="Proteomes" id="UP001596292"/>
    </source>
</evidence>
<dbReference type="RefSeq" id="WP_378970881.1">
    <property type="nucleotide sequence ID" value="NZ_JBHSWN010000001.1"/>
</dbReference>
<protein>
    <submittedName>
        <fullName evidence="2">Uncharacterized protein</fullName>
    </submittedName>
</protein>
<feature type="region of interest" description="Disordered" evidence="1">
    <location>
        <begin position="266"/>
        <end position="293"/>
    </location>
</feature>